<keyword evidence="3" id="KW-1185">Reference proteome</keyword>
<organism evidence="2 3">
    <name type="scientific">Tumebacillus lacus</name>
    <dbReference type="NCBI Taxonomy" id="2995335"/>
    <lineage>
        <taxon>Bacteria</taxon>
        <taxon>Bacillati</taxon>
        <taxon>Bacillota</taxon>
        <taxon>Bacilli</taxon>
        <taxon>Bacillales</taxon>
        <taxon>Alicyclobacillaceae</taxon>
        <taxon>Tumebacillus</taxon>
    </lineage>
</organism>
<dbReference type="PROSITE" id="PS51832">
    <property type="entry name" value="HD_GYP"/>
    <property type="match status" value="1"/>
</dbReference>
<dbReference type="CDD" id="cd00077">
    <property type="entry name" value="HDc"/>
    <property type="match status" value="1"/>
</dbReference>
<dbReference type="Gene3D" id="1.10.3210.10">
    <property type="entry name" value="Hypothetical protein af1432"/>
    <property type="match status" value="1"/>
</dbReference>
<feature type="domain" description="HD-GYP" evidence="1">
    <location>
        <begin position="174"/>
        <end position="371"/>
    </location>
</feature>
<dbReference type="InterPro" id="IPR029016">
    <property type="entry name" value="GAF-like_dom_sf"/>
</dbReference>
<dbReference type="EMBL" id="JAPMLT010000001">
    <property type="protein sequence ID" value="MCX7568677.1"/>
    <property type="molecule type" value="Genomic_DNA"/>
</dbReference>
<dbReference type="InterPro" id="IPR003607">
    <property type="entry name" value="HD/PDEase_dom"/>
</dbReference>
<protein>
    <submittedName>
        <fullName evidence="2">HD domain-containing protein</fullName>
    </submittedName>
</protein>
<evidence type="ECO:0000259" key="1">
    <source>
        <dbReference type="PROSITE" id="PS51832"/>
    </source>
</evidence>
<dbReference type="RefSeq" id="WP_267149917.1">
    <property type="nucleotide sequence ID" value="NZ_JAPMLT010000001.1"/>
</dbReference>
<dbReference type="SUPFAM" id="SSF55781">
    <property type="entry name" value="GAF domain-like"/>
    <property type="match status" value="1"/>
</dbReference>
<dbReference type="InterPro" id="IPR003018">
    <property type="entry name" value="GAF"/>
</dbReference>
<comment type="caution">
    <text evidence="2">The sequence shown here is derived from an EMBL/GenBank/DDBJ whole genome shotgun (WGS) entry which is preliminary data.</text>
</comment>
<dbReference type="Pfam" id="PF01590">
    <property type="entry name" value="GAF"/>
    <property type="match status" value="1"/>
</dbReference>
<dbReference type="PANTHER" id="PTHR45228">
    <property type="entry name" value="CYCLIC DI-GMP PHOSPHODIESTERASE TM_0186-RELATED"/>
    <property type="match status" value="1"/>
</dbReference>
<name>A0ABT3WY44_9BACL</name>
<dbReference type="InterPro" id="IPR037522">
    <property type="entry name" value="HD_GYP_dom"/>
</dbReference>
<proteinExistence type="predicted"/>
<sequence>MHVPQHEVNPDALLKTIFTYTSRIADERSLDKLLTLMADMGREMILADRCTLWLLDKEKGELRTQVAHEVGEIRTPMHAGVVGDTIRTGQPLIINDAYQDRRFNPEIDLQTGYRTHALLVIPIRNNQGEVIGAFQAINKRTPDGLFHQRDLDYLSLAAYYAGKSLEAAMLANEIAETQREVIYMMGEVGESRSRETGYHVKRVAKYSKILAVGYGLSESESDLIQMASPMHDIGKVAIPDSILKKPGKLTREEYELMKTHTTVGYNILSKSRREILSSAAIIAGQHHERWDGKGYPHGIGGENIHLYGRITAVADVFDALSSHRCYKRAWDLDRVLDLFRTERGSHFDPTLVDVLFDTLAEIVQVRDQYVDVFDELEDADFSSWTFTI</sequence>
<evidence type="ECO:0000313" key="3">
    <source>
        <dbReference type="Proteomes" id="UP001208017"/>
    </source>
</evidence>
<reference evidence="2 3" key="1">
    <citation type="submission" date="2022-11" db="EMBL/GenBank/DDBJ databases">
        <title>Study of microbial diversity in lake waters.</title>
        <authorList>
            <person name="Zhang J."/>
        </authorList>
    </citation>
    <scope>NUCLEOTIDE SEQUENCE [LARGE SCALE GENOMIC DNA]</scope>
    <source>
        <strain evidence="2 3">DT12</strain>
    </source>
</reference>
<dbReference type="SUPFAM" id="SSF109604">
    <property type="entry name" value="HD-domain/PDEase-like"/>
    <property type="match status" value="1"/>
</dbReference>
<dbReference type="PANTHER" id="PTHR45228:SF9">
    <property type="entry name" value="3'3'-CGAMP-SPECIFIC PHOSPHODIESTERASE 2"/>
    <property type="match status" value="1"/>
</dbReference>
<evidence type="ECO:0000313" key="2">
    <source>
        <dbReference type="EMBL" id="MCX7568677.1"/>
    </source>
</evidence>
<dbReference type="Gene3D" id="3.30.450.40">
    <property type="match status" value="1"/>
</dbReference>
<accession>A0ABT3WY44</accession>
<dbReference type="Proteomes" id="UP001208017">
    <property type="component" value="Unassembled WGS sequence"/>
</dbReference>
<dbReference type="SMART" id="SM00065">
    <property type="entry name" value="GAF"/>
    <property type="match status" value="1"/>
</dbReference>
<dbReference type="InterPro" id="IPR052020">
    <property type="entry name" value="Cyclic_di-GMP/3'3'-cGAMP_PDE"/>
</dbReference>
<dbReference type="SMART" id="SM00471">
    <property type="entry name" value="HDc"/>
    <property type="match status" value="1"/>
</dbReference>
<gene>
    <name evidence="2" type="ORF">OS242_01665</name>
</gene>
<dbReference type="Pfam" id="PF13487">
    <property type="entry name" value="HD_5"/>
    <property type="match status" value="1"/>
</dbReference>